<name>A0A8T0IXM0_CERPU</name>
<feature type="region of interest" description="Disordered" evidence="2">
    <location>
        <begin position="700"/>
        <end position="779"/>
    </location>
</feature>
<dbReference type="SUPFAM" id="SSF57667">
    <property type="entry name" value="beta-beta-alpha zinc fingers"/>
    <property type="match status" value="1"/>
</dbReference>
<feature type="compositionally biased region" description="Basic and acidic residues" evidence="2">
    <location>
        <begin position="125"/>
        <end position="137"/>
    </location>
</feature>
<feature type="compositionally biased region" description="Basic and acidic residues" evidence="2">
    <location>
        <begin position="84"/>
        <end position="95"/>
    </location>
</feature>
<organism evidence="4 5">
    <name type="scientific">Ceratodon purpureus</name>
    <name type="common">Fire moss</name>
    <name type="synonym">Dicranum purpureum</name>
    <dbReference type="NCBI Taxonomy" id="3225"/>
    <lineage>
        <taxon>Eukaryota</taxon>
        <taxon>Viridiplantae</taxon>
        <taxon>Streptophyta</taxon>
        <taxon>Embryophyta</taxon>
        <taxon>Bryophyta</taxon>
        <taxon>Bryophytina</taxon>
        <taxon>Bryopsida</taxon>
        <taxon>Dicranidae</taxon>
        <taxon>Pseudoditrichales</taxon>
        <taxon>Ditrichaceae</taxon>
        <taxon>Ceratodon</taxon>
    </lineage>
</organism>
<evidence type="ECO:0000256" key="1">
    <source>
        <dbReference type="PROSITE-ProRule" id="PRU00042"/>
    </source>
</evidence>
<dbReference type="Proteomes" id="UP000822688">
    <property type="component" value="Chromosome 2"/>
</dbReference>
<evidence type="ECO:0000313" key="5">
    <source>
        <dbReference type="Proteomes" id="UP000822688"/>
    </source>
</evidence>
<dbReference type="GO" id="GO:0009736">
    <property type="term" value="P:cytokinin-activated signaling pathway"/>
    <property type="evidence" value="ECO:0007669"/>
    <property type="project" value="TreeGrafter"/>
</dbReference>
<feature type="domain" description="C2H2-type" evidence="3">
    <location>
        <begin position="491"/>
        <end position="518"/>
    </location>
</feature>
<feature type="compositionally biased region" description="Gly residues" evidence="2">
    <location>
        <begin position="102"/>
        <end position="124"/>
    </location>
</feature>
<reference evidence="4" key="1">
    <citation type="submission" date="2020-06" db="EMBL/GenBank/DDBJ databases">
        <title>WGS assembly of Ceratodon purpureus strain R40.</title>
        <authorList>
            <person name="Carey S.B."/>
            <person name="Jenkins J."/>
            <person name="Shu S."/>
            <person name="Lovell J.T."/>
            <person name="Sreedasyam A."/>
            <person name="Maumus F."/>
            <person name="Tiley G.P."/>
            <person name="Fernandez-Pozo N."/>
            <person name="Barry K."/>
            <person name="Chen C."/>
            <person name="Wang M."/>
            <person name="Lipzen A."/>
            <person name="Daum C."/>
            <person name="Saski C.A."/>
            <person name="Payton A.C."/>
            <person name="Mcbreen J.C."/>
            <person name="Conrad R.E."/>
            <person name="Kollar L.M."/>
            <person name="Olsson S."/>
            <person name="Huttunen S."/>
            <person name="Landis J.B."/>
            <person name="Wickett N.J."/>
            <person name="Johnson M.G."/>
            <person name="Rensing S.A."/>
            <person name="Grimwood J."/>
            <person name="Schmutz J."/>
            <person name="Mcdaniel S.F."/>
        </authorList>
    </citation>
    <scope>NUCLEOTIDE SEQUENCE</scope>
    <source>
        <strain evidence="4">R40</strain>
    </source>
</reference>
<dbReference type="GO" id="GO:0005634">
    <property type="term" value="C:nucleus"/>
    <property type="evidence" value="ECO:0007669"/>
    <property type="project" value="TreeGrafter"/>
</dbReference>
<keyword evidence="5" id="KW-1185">Reference proteome</keyword>
<gene>
    <name evidence="4" type="ORF">KC19_2G167900</name>
</gene>
<dbReference type="GO" id="GO:0000976">
    <property type="term" value="F:transcription cis-regulatory region binding"/>
    <property type="evidence" value="ECO:0007669"/>
    <property type="project" value="TreeGrafter"/>
</dbReference>
<feature type="region of interest" description="Disordered" evidence="2">
    <location>
        <begin position="401"/>
        <end position="461"/>
    </location>
</feature>
<dbReference type="InterPro" id="IPR036236">
    <property type="entry name" value="Znf_C2H2_sf"/>
</dbReference>
<dbReference type="GO" id="GO:0009740">
    <property type="term" value="P:gibberellic acid mediated signaling pathway"/>
    <property type="evidence" value="ECO:0007669"/>
    <property type="project" value="TreeGrafter"/>
</dbReference>
<dbReference type="PROSITE" id="PS00028">
    <property type="entry name" value="ZINC_FINGER_C2H2_1"/>
    <property type="match status" value="1"/>
</dbReference>
<keyword evidence="1" id="KW-0863">Zinc-finger</keyword>
<comment type="caution">
    <text evidence="4">The sequence shown here is derived from an EMBL/GenBank/DDBJ whole genome shotgun (WGS) entry which is preliminary data.</text>
</comment>
<evidence type="ECO:0000259" key="3">
    <source>
        <dbReference type="PROSITE" id="PS50157"/>
    </source>
</evidence>
<evidence type="ECO:0000313" key="4">
    <source>
        <dbReference type="EMBL" id="KAG0587486.1"/>
    </source>
</evidence>
<dbReference type="GO" id="GO:0010090">
    <property type="term" value="P:trichome morphogenesis"/>
    <property type="evidence" value="ECO:0007669"/>
    <property type="project" value="InterPro"/>
</dbReference>
<proteinExistence type="predicted"/>
<feature type="compositionally biased region" description="Polar residues" evidence="2">
    <location>
        <begin position="702"/>
        <end position="715"/>
    </location>
</feature>
<feature type="compositionally biased region" description="Polar residues" evidence="2">
    <location>
        <begin position="72"/>
        <end position="83"/>
    </location>
</feature>
<dbReference type="InterPro" id="IPR044299">
    <property type="entry name" value="GIS3/ZFP5/ZFP6"/>
</dbReference>
<dbReference type="GO" id="GO:0003700">
    <property type="term" value="F:DNA-binding transcription factor activity"/>
    <property type="evidence" value="ECO:0007669"/>
    <property type="project" value="TreeGrafter"/>
</dbReference>
<feature type="compositionally biased region" description="Gly residues" evidence="2">
    <location>
        <begin position="753"/>
        <end position="762"/>
    </location>
</feature>
<dbReference type="PROSITE" id="PS50157">
    <property type="entry name" value="ZINC_FINGER_C2H2_2"/>
    <property type="match status" value="1"/>
</dbReference>
<feature type="compositionally biased region" description="Basic residues" evidence="2">
    <location>
        <begin position="61"/>
        <end position="71"/>
    </location>
</feature>
<evidence type="ECO:0000256" key="2">
    <source>
        <dbReference type="SAM" id="MobiDB-lite"/>
    </source>
</evidence>
<sequence length="779" mass="81441">MPCRGMPCRARVGMEAEARGRWWVGRGTGAEEGRAGQGLGWSAQTGLAMQARQGKEGSKQTRLRASAKRKTTTNTQKTSLATHTHTDRERSREQGDCEGEIPSGGGVGVGVGVGGGVGGGGGGGRRVESRRREEALDHSGAGVHDTRPARGRGSGSGSDGDLASAGEEANGGGHECGKRKRLVKSSSAVERPWVSAAEDTQSFGGWGHGRRVSSMEVSAIDGPREDGGSCSRGTKAAHHLVEPQAHSRHVVREVQVSGDPTETQAEPRDGNDDQGPQRKMQHVLTKASEQGSAPGPPHRLLISNGGPELDAESLGITSAGLSTPPGNVVSDRATLASCSHSVTPTAMDAHYEVGSGTSGPCVDMCQEGPSSMVLSDAAIRERAAKTVKLFGFEIKHAEKAGEVKTGERSLSTPEKIADTSSKEQITGEEGEAQSLASRSLSGGGAQDSAAREQCDDDAAECAGGSSAHLSAEVAGNEFSDSTAPLWENRKYECQFCVREFASSQALGGHQNAHKRERQEAKRAQMHANKVAQQNSDRGTAWVGRGSYGIRQCHSGQLMTPQVSRLVSPHSSQLPANPGSQLMPPHAAGMNMYEGMAPMAQGMAPVAQGLAPMAHGMAPMAHGMSFMNGGVPNHAFPHPVPQGMPPQGMQCPPSPYFFYYGPLAMSFHGSRPTFGSMGNMYGDYMRYPEYPSNMFAVPPQGPQGMQSTQTWSQSQPGMPAAKIPSSAPEGVVRPRAQAQTPPGALQQLPLRPFSGGGAPGGGAPNSVLDLQLGLGNSPPR</sequence>
<feature type="compositionally biased region" description="Polar residues" evidence="2">
    <location>
        <begin position="564"/>
        <end position="579"/>
    </location>
</feature>
<feature type="region of interest" description="Disordered" evidence="2">
    <location>
        <begin position="28"/>
        <end position="297"/>
    </location>
</feature>
<dbReference type="GO" id="GO:0008270">
    <property type="term" value="F:zinc ion binding"/>
    <property type="evidence" value="ECO:0007669"/>
    <property type="project" value="UniProtKB-KW"/>
</dbReference>
<keyword evidence="1" id="KW-0862">Zinc</keyword>
<dbReference type="AlphaFoldDB" id="A0A8T0IXM0"/>
<feature type="region of interest" description="Disordered" evidence="2">
    <location>
        <begin position="564"/>
        <end position="585"/>
    </location>
</feature>
<dbReference type="InterPro" id="IPR013087">
    <property type="entry name" value="Znf_C2H2_type"/>
</dbReference>
<dbReference type="PANTHER" id="PTHR46353:SF23">
    <property type="entry name" value="C2H2 ZINC FINGER-CONTAINING PROTEIN-RELATED"/>
    <property type="match status" value="1"/>
</dbReference>
<dbReference type="EMBL" id="CM026422">
    <property type="protein sequence ID" value="KAG0587486.1"/>
    <property type="molecule type" value="Genomic_DNA"/>
</dbReference>
<dbReference type="PANTHER" id="PTHR46353">
    <property type="entry name" value="ZINC FINGER PROTEIN 5"/>
    <property type="match status" value="1"/>
</dbReference>
<keyword evidence="1" id="KW-0479">Metal-binding</keyword>
<protein>
    <recommendedName>
        <fullName evidence="3">C2H2-type domain-containing protein</fullName>
    </recommendedName>
</protein>
<accession>A0A8T0IXM0</accession>
<dbReference type="Gene3D" id="3.30.160.60">
    <property type="entry name" value="Classic Zinc Finger"/>
    <property type="match status" value="1"/>
</dbReference>